<dbReference type="Proteomes" id="UP001141806">
    <property type="component" value="Unassembled WGS sequence"/>
</dbReference>
<evidence type="ECO:0008006" key="3">
    <source>
        <dbReference type="Google" id="ProtNLM"/>
    </source>
</evidence>
<comment type="caution">
    <text evidence="1">The sequence shown here is derived from an EMBL/GenBank/DDBJ whole genome shotgun (WGS) entry which is preliminary data.</text>
</comment>
<accession>A0A9Q0QY48</accession>
<gene>
    <name evidence="1" type="ORF">NE237_001451</name>
</gene>
<reference evidence="1" key="1">
    <citation type="journal article" date="2023" name="Plant J.">
        <title>The genome of the king protea, Protea cynaroides.</title>
        <authorList>
            <person name="Chang J."/>
            <person name="Duong T.A."/>
            <person name="Schoeman C."/>
            <person name="Ma X."/>
            <person name="Roodt D."/>
            <person name="Barker N."/>
            <person name="Li Z."/>
            <person name="Van de Peer Y."/>
            <person name="Mizrachi E."/>
        </authorList>
    </citation>
    <scope>NUCLEOTIDE SEQUENCE</scope>
    <source>
        <tissue evidence="1">Young leaves</tissue>
    </source>
</reference>
<protein>
    <recommendedName>
        <fullName evidence="3">RNase H type-1 domain-containing protein</fullName>
    </recommendedName>
</protein>
<dbReference type="PANTHER" id="PTHR47074">
    <property type="entry name" value="BNAC02G40300D PROTEIN"/>
    <property type="match status" value="1"/>
</dbReference>
<dbReference type="PANTHER" id="PTHR47074:SF11">
    <property type="entry name" value="REVERSE TRANSCRIPTASE-LIKE PROTEIN"/>
    <property type="match status" value="1"/>
</dbReference>
<keyword evidence="2" id="KW-1185">Reference proteome</keyword>
<evidence type="ECO:0000313" key="1">
    <source>
        <dbReference type="EMBL" id="KAJ4976345.1"/>
    </source>
</evidence>
<dbReference type="EMBL" id="JAMYWD010000003">
    <property type="protein sequence ID" value="KAJ4976345.1"/>
    <property type="molecule type" value="Genomic_DNA"/>
</dbReference>
<evidence type="ECO:0000313" key="2">
    <source>
        <dbReference type="Proteomes" id="UP001141806"/>
    </source>
</evidence>
<proteinExistence type="predicted"/>
<name>A0A9Q0QY48_9MAGN</name>
<dbReference type="AlphaFoldDB" id="A0A9Q0QY48"/>
<dbReference type="OrthoDB" id="1906820at2759"/>
<organism evidence="1 2">
    <name type="scientific">Protea cynaroides</name>
    <dbReference type="NCBI Taxonomy" id="273540"/>
    <lineage>
        <taxon>Eukaryota</taxon>
        <taxon>Viridiplantae</taxon>
        <taxon>Streptophyta</taxon>
        <taxon>Embryophyta</taxon>
        <taxon>Tracheophyta</taxon>
        <taxon>Spermatophyta</taxon>
        <taxon>Magnoliopsida</taxon>
        <taxon>Proteales</taxon>
        <taxon>Proteaceae</taxon>
        <taxon>Protea</taxon>
    </lineage>
</organism>
<sequence>MGTYNTLLLAFDMEEHLAYGLGSSLLNSVFDIPKYDGEREREDDPRFAYTHKSLDHIPGKSIALAFFLLSLQDQLGIQNDLYFKDKEWSPVQVIQRASAAFADFVHTYPRLSSVFDEDLSRHSGCCWTPPPVGVIKINCDAAFREDDSKCSIDFVFRDSASNPILTVSQSIAASFAFMGEALAIRSVLLVAVLHATYREANMVAHSLAQAAMLDVHLHFWPVSTPCLVDICRANAPAVTGFTNQ</sequence>
<dbReference type="InterPro" id="IPR052929">
    <property type="entry name" value="RNase_H-like_EbsB-rel"/>
</dbReference>